<dbReference type="Gene3D" id="3.40.50.300">
    <property type="entry name" value="P-loop containing nucleotide triphosphate hydrolases"/>
    <property type="match status" value="1"/>
</dbReference>
<dbReference type="GO" id="GO:0016887">
    <property type="term" value="F:ATP hydrolysis activity"/>
    <property type="evidence" value="ECO:0007669"/>
    <property type="project" value="InterPro"/>
</dbReference>
<dbReference type="PROSITE" id="PS50893">
    <property type="entry name" value="ABC_TRANSPORTER_2"/>
    <property type="match status" value="1"/>
</dbReference>
<keyword evidence="8" id="KW-1185">Reference proteome</keyword>
<dbReference type="InterPro" id="IPR017871">
    <property type="entry name" value="ABC_transporter-like_CS"/>
</dbReference>
<dbReference type="CDD" id="cd03224">
    <property type="entry name" value="ABC_TM1139_LivF_branched"/>
    <property type="match status" value="1"/>
</dbReference>
<keyword evidence="3" id="KW-0547">Nucleotide-binding</keyword>
<dbReference type="InterPro" id="IPR027417">
    <property type="entry name" value="P-loop_NTPase"/>
</dbReference>
<evidence type="ECO:0000256" key="3">
    <source>
        <dbReference type="ARBA" id="ARBA00022741"/>
    </source>
</evidence>
<dbReference type="GO" id="GO:0005524">
    <property type="term" value="F:ATP binding"/>
    <property type="evidence" value="ECO:0007669"/>
    <property type="project" value="UniProtKB-KW"/>
</dbReference>
<dbReference type="EMBL" id="VZZJ01000009">
    <property type="protein sequence ID" value="KAB1073214.1"/>
    <property type="molecule type" value="Genomic_DNA"/>
</dbReference>
<evidence type="ECO:0000256" key="1">
    <source>
        <dbReference type="ARBA" id="ARBA00005417"/>
    </source>
</evidence>
<dbReference type="GO" id="GO:0015658">
    <property type="term" value="F:branched-chain amino acid transmembrane transporter activity"/>
    <property type="evidence" value="ECO:0007669"/>
    <property type="project" value="TreeGrafter"/>
</dbReference>
<dbReference type="GO" id="GO:0015807">
    <property type="term" value="P:L-amino acid transport"/>
    <property type="evidence" value="ECO:0007669"/>
    <property type="project" value="TreeGrafter"/>
</dbReference>
<dbReference type="SUPFAM" id="SSF52540">
    <property type="entry name" value="P-loop containing nucleoside triphosphate hydrolases"/>
    <property type="match status" value="1"/>
</dbReference>
<dbReference type="InterPro" id="IPR052156">
    <property type="entry name" value="BCAA_Transport_ATP-bd_LivF"/>
</dbReference>
<sequence length="241" mass="24945">MLEIRSLSSGYGGPPVLDEVCLDLRPGEIVTVVGSNGAGKTTLLNTVAGLLRPVAGRILLDGRPIAGLAAEKIVRAGLSLVPEGRQVIAPLSVEENLLVGAYGRRDRRGAETLEAVYTRFPRLKERRRQAAGLMSGGEQQMLAIGRALMAGPRVLLLDEPSMGLAPLIVSEIFALLGDLNGQGIAVLLVEQNARKALALASRGYVLESGRIVLEGPAAALAASPAVLDAYLGAGAGTGRAA</sequence>
<evidence type="ECO:0000256" key="4">
    <source>
        <dbReference type="ARBA" id="ARBA00022840"/>
    </source>
</evidence>
<comment type="similarity">
    <text evidence="1">Belongs to the ABC transporter superfamily.</text>
</comment>
<keyword evidence="4 7" id="KW-0067">ATP-binding</keyword>
<protein>
    <submittedName>
        <fullName evidence="7">ABC transporter ATP-binding protein</fullName>
    </submittedName>
</protein>
<name>A0A6N6MS90_9HYPH</name>
<evidence type="ECO:0000313" key="8">
    <source>
        <dbReference type="Proteomes" id="UP000441523"/>
    </source>
</evidence>
<dbReference type="PROSITE" id="PS00211">
    <property type="entry name" value="ABC_TRANSPORTER_1"/>
    <property type="match status" value="1"/>
</dbReference>
<dbReference type="InterPro" id="IPR003593">
    <property type="entry name" value="AAA+_ATPase"/>
</dbReference>
<accession>A0A6N6MS90</accession>
<dbReference type="PANTHER" id="PTHR43820">
    <property type="entry name" value="HIGH-AFFINITY BRANCHED-CHAIN AMINO ACID TRANSPORT ATP-BINDING PROTEIN LIVF"/>
    <property type="match status" value="1"/>
</dbReference>
<dbReference type="PANTHER" id="PTHR43820:SF4">
    <property type="entry name" value="HIGH-AFFINITY BRANCHED-CHAIN AMINO ACID TRANSPORT ATP-BINDING PROTEIN LIVF"/>
    <property type="match status" value="1"/>
</dbReference>
<dbReference type="Proteomes" id="UP000441523">
    <property type="component" value="Unassembled WGS sequence"/>
</dbReference>
<comment type="caution">
    <text evidence="7">The sequence shown here is derived from an EMBL/GenBank/DDBJ whole genome shotgun (WGS) entry which is preliminary data.</text>
</comment>
<dbReference type="SMART" id="SM00382">
    <property type="entry name" value="AAA"/>
    <property type="match status" value="1"/>
</dbReference>
<gene>
    <name evidence="7" type="ORF">F6X51_12785</name>
</gene>
<dbReference type="Pfam" id="PF00005">
    <property type="entry name" value="ABC_tran"/>
    <property type="match status" value="1"/>
</dbReference>
<evidence type="ECO:0000256" key="2">
    <source>
        <dbReference type="ARBA" id="ARBA00022448"/>
    </source>
</evidence>
<dbReference type="RefSeq" id="WP_150964045.1">
    <property type="nucleotide sequence ID" value="NZ_VZZJ01000009.1"/>
</dbReference>
<organism evidence="7 8">
    <name type="scientific">Methylobacterium planeticum</name>
    <dbReference type="NCBI Taxonomy" id="2615211"/>
    <lineage>
        <taxon>Bacteria</taxon>
        <taxon>Pseudomonadati</taxon>
        <taxon>Pseudomonadota</taxon>
        <taxon>Alphaproteobacteria</taxon>
        <taxon>Hyphomicrobiales</taxon>
        <taxon>Methylobacteriaceae</taxon>
        <taxon>Methylobacterium</taxon>
    </lineage>
</organism>
<keyword evidence="5" id="KW-0029">Amino-acid transport</keyword>
<keyword evidence="2" id="KW-0813">Transport</keyword>
<evidence type="ECO:0000259" key="6">
    <source>
        <dbReference type="PROSITE" id="PS50893"/>
    </source>
</evidence>
<reference evidence="7 8" key="1">
    <citation type="submission" date="2019-09" db="EMBL/GenBank/DDBJ databases">
        <title>YIM 132548 draft genome.</title>
        <authorList>
            <person name="Jiang L."/>
        </authorList>
    </citation>
    <scope>NUCLEOTIDE SEQUENCE [LARGE SCALE GENOMIC DNA]</scope>
    <source>
        <strain evidence="7 8">YIM 132548</strain>
    </source>
</reference>
<evidence type="ECO:0000313" key="7">
    <source>
        <dbReference type="EMBL" id="KAB1073214.1"/>
    </source>
</evidence>
<feature type="domain" description="ABC transporter" evidence="6">
    <location>
        <begin position="2"/>
        <end position="233"/>
    </location>
</feature>
<evidence type="ECO:0000256" key="5">
    <source>
        <dbReference type="ARBA" id="ARBA00022970"/>
    </source>
</evidence>
<dbReference type="InterPro" id="IPR003439">
    <property type="entry name" value="ABC_transporter-like_ATP-bd"/>
</dbReference>
<dbReference type="AlphaFoldDB" id="A0A6N6MS90"/>
<proteinExistence type="inferred from homology"/>